<evidence type="ECO:0000259" key="1">
    <source>
        <dbReference type="PROSITE" id="PS50887"/>
    </source>
</evidence>
<evidence type="ECO:0000313" key="3">
    <source>
        <dbReference type="Proteomes" id="UP000184263"/>
    </source>
</evidence>
<dbReference type="SMART" id="SM00267">
    <property type="entry name" value="GGDEF"/>
    <property type="match status" value="1"/>
</dbReference>
<dbReference type="PROSITE" id="PS50887">
    <property type="entry name" value="GGDEF"/>
    <property type="match status" value="1"/>
</dbReference>
<dbReference type="Pfam" id="PF00990">
    <property type="entry name" value="GGDEF"/>
    <property type="match status" value="1"/>
</dbReference>
<dbReference type="NCBIfam" id="TIGR00254">
    <property type="entry name" value="GGDEF"/>
    <property type="match status" value="1"/>
</dbReference>
<reference evidence="2 3" key="1">
    <citation type="submission" date="2016-11" db="EMBL/GenBank/DDBJ databases">
        <authorList>
            <person name="Jaros S."/>
            <person name="Januszkiewicz K."/>
            <person name="Wedrychowicz H."/>
        </authorList>
    </citation>
    <scope>NUCLEOTIDE SEQUENCE [LARGE SCALE GENOMIC DNA]</scope>
    <source>
        <strain evidence="2 3">HD4</strain>
    </source>
</reference>
<organism evidence="2 3">
    <name type="scientific">Selenomonas ruminantium</name>
    <dbReference type="NCBI Taxonomy" id="971"/>
    <lineage>
        <taxon>Bacteria</taxon>
        <taxon>Bacillati</taxon>
        <taxon>Bacillota</taxon>
        <taxon>Negativicutes</taxon>
        <taxon>Selenomonadales</taxon>
        <taxon>Selenomonadaceae</taxon>
        <taxon>Selenomonas</taxon>
    </lineage>
</organism>
<dbReference type="InterPro" id="IPR000160">
    <property type="entry name" value="GGDEF_dom"/>
</dbReference>
<sequence>MAEPYAIIPSHFNPTVYEALESADNVIFFKWDLTDDTFELRDNCCKHRYALASHFSRASTHLAQDGIVHPDDAGMLEYYLHRIYKARPSALEHNQMTARLRLRSNKNPLWVWSEIHLVTYYKGRRPMVAFGNIRNIQAEKLWQQRICDRANTDELTRLYSKGAVKTRIRAALRKMVPKTDTATLLIVDADNFKGINDTFGHLFGDQVLKEVGQAINKNFRQSDIKGRIGGDEFVVFLPGMDNVDVLTRHCNCLCQRLSRIFHADGKRQSFSISVGAAQYPAHGQNYTDLFAHADHALYEAKRLGKGKFVLYQPIMSETSMEYSGRNADTAQTEPQEACQPYAETMEDMQQRLDEMQRTIDYMRKMMCALLKVKS</sequence>
<dbReference type="SUPFAM" id="SSF55073">
    <property type="entry name" value="Nucleotide cyclase"/>
    <property type="match status" value="1"/>
</dbReference>
<protein>
    <submittedName>
        <fullName evidence="2">Diguanylate cyclase (GGDEF) domain-containing protein</fullName>
    </submittedName>
</protein>
<dbReference type="Proteomes" id="UP000184263">
    <property type="component" value="Unassembled WGS sequence"/>
</dbReference>
<feature type="domain" description="GGDEF" evidence="1">
    <location>
        <begin position="180"/>
        <end position="313"/>
    </location>
</feature>
<dbReference type="AlphaFoldDB" id="A0A1M6TL61"/>
<dbReference type="EMBL" id="FRBC01000008">
    <property type="protein sequence ID" value="SHK57707.1"/>
    <property type="molecule type" value="Genomic_DNA"/>
</dbReference>
<dbReference type="Gene3D" id="3.30.70.270">
    <property type="match status" value="1"/>
</dbReference>
<dbReference type="InterPro" id="IPR043128">
    <property type="entry name" value="Rev_trsase/Diguanyl_cyclase"/>
</dbReference>
<dbReference type="InterPro" id="IPR052163">
    <property type="entry name" value="DGC-Regulatory_Protein"/>
</dbReference>
<accession>A0A1M6TL61</accession>
<dbReference type="OrthoDB" id="9805474at2"/>
<dbReference type="PANTHER" id="PTHR46663:SF2">
    <property type="entry name" value="GGDEF DOMAIN-CONTAINING PROTEIN"/>
    <property type="match status" value="1"/>
</dbReference>
<dbReference type="InterPro" id="IPR029787">
    <property type="entry name" value="Nucleotide_cyclase"/>
</dbReference>
<gene>
    <name evidence="2" type="ORF">SAMN05216582_10842</name>
</gene>
<proteinExistence type="predicted"/>
<name>A0A1M6TL61_SELRU</name>
<evidence type="ECO:0000313" key="2">
    <source>
        <dbReference type="EMBL" id="SHK57707.1"/>
    </source>
</evidence>
<dbReference type="PANTHER" id="PTHR46663">
    <property type="entry name" value="DIGUANYLATE CYCLASE DGCT-RELATED"/>
    <property type="match status" value="1"/>
</dbReference>
<dbReference type="RefSeq" id="WP_073088903.1">
    <property type="nucleotide sequence ID" value="NZ_FRBC01000008.1"/>
</dbReference>
<dbReference type="CDD" id="cd01949">
    <property type="entry name" value="GGDEF"/>
    <property type="match status" value="1"/>
</dbReference>